<dbReference type="RefSeq" id="WP_132195806.1">
    <property type="nucleotide sequence ID" value="NZ_SLWM01000028.1"/>
</dbReference>
<feature type="compositionally biased region" description="Low complexity" evidence="4">
    <location>
        <begin position="223"/>
        <end position="240"/>
    </location>
</feature>
<keyword evidence="3" id="KW-0804">Transcription</keyword>
<dbReference type="GO" id="GO:0003677">
    <property type="term" value="F:DNA binding"/>
    <property type="evidence" value="ECO:0007669"/>
    <property type="project" value="UniProtKB-KW"/>
</dbReference>
<gene>
    <name evidence="6" type="ORF">EV644_12828</name>
</gene>
<accession>A0ABY2B904</accession>
<keyword evidence="2 6" id="KW-0238">DNA-binding</keyword>
<evidence type="ECO:0000256" key="1">
    <source>
        <dbReference type="ARBA" id="ARBA00023015"/>
    </source>
</evidence>
<dbReference type="PROSITE" id="PS50949">
    <property type="entry name" value="HTH_GNTR"/>
    <property type="match status" value="1"/>
</dbReference>
<dbReference type="SUPFAM" id="SSF46785">
    <property type="entry name" value="Winged helix' DNA-binding domain"/>
    <property type="match status" value="1"/>
</dbReference>
<keyword evidence="7" id="KW-1185">Reference proteome</keyword>
<dbReference type="Gene3D" id="1.10.10.10">
    <property type="entry name" value="Winged helix-like DNA-binding domain superfamily/Winged helix DNA-binding domain"/>
    <property type="match status" value="1"/>
</dbReference>
<dbReference type="InterPro" id="IPR011711">
    <property type="entry name" value="GntR_C"/>
</dbReference>
<protein>
    <submittedName>
        <fullName evidence="6">DNA-binding GntR family transcriptional regulator</fullName>
    </submittedName>
</protein>
<dbReference type="PANTHER" id="PTHR43537:SF24">
    <property type="entry name" value="GLUCONATE OPERON TRANSCRIPTIONAL REPRESSOR"/>
    <property type="match status" value="1"/>
</dbReference>
<dbReference type="SUPFAM" id="SSF48008">
    <property type="entry name" value="GntR ligand-binding domain-like"/>
    <property type="match status" value="1"/>
</dbReference>
<evidence type="ECO:0000313" key="7">
    <source>
        <dbReference type="Proteomes" id="UP000295818"/>
    </source>
</evidence>
<reference evidence="6 7" key="1">
    <citation type="journal article" date="2015" name="Stand. Genomic Sci.">
        <title>Genomic Encyclopedia of Bacterial and Archaeal Type Strains, Phase III: the genomes of soil and plant-associated and newly described type strains.</title>
        <authorList>
            <person name="Whitman W.B."/>
            <person name="Woyke T."/>
            <person name="Klenk H.P."/>
            <person name="Zhou Y."/>
            <person name="Lilburn T.G."/>
            <person name="Beck B.J."/>
            <person name="De Vos P."/>
            <person name="Vandamme P."/>
            <person name="Eisen J.A."/>
            <person name="Garrity G."/>
            <person name="Hugenholtz P."/>
            <person name="Kyrpides N.C."/>
        </authorList>
    </citation>
    <scope>NUCLEOTIDE SEQUENCE [LARGE SCALE GENOMIC DNA]</scope>
    <source>
        <strain evidence="6 7">VKM Ac-2538</strain>
    </source>
</reference>
<feature type="region of interest" description="Disordered" evidence="4">
    <location>
        <begin position="223"/>
        <end position="260"/>
    </location>
</feature>
<dbReference type="InterPro" id="IPR036390">
    <property type="entry name" value="WH_DNA-bd_sf"/>
</dbReference>
<sequence>MDEQNGSRPTKAELAYGLVRDQILRGELEPGAVILQGQLARELGISTTPLREALRRLMSDGLVELDAHRDARVSSLNAEEARDLVELRRSLDPLAAGLAAERRTRADLELIRATAADLAPLRTDPKVEELSTHRLFHHAIYSASHNDLLVQTLDGLWDKADRYRRLALKVERSQEDLDRTHAEHLALVEAVAAGDAETAAVVMRDHVDASLGAKAATRLYTSAAATPSTPAARATPRATAVPSSARRGAGAAEKAVRSGT</sequence>
<dbReference type="InterPro" id="IPR000524">
    <property type="entry name" value="Tscrpt_reg_HTH_GntR"/>
</dbReference>
<evidence type="ECO:0000256" key="3">
    <source>
        <dbReference type="ARBA" id="ARBA00023163"/>
    </source>
</evidence>
<dbReference type="SMART" id="SM00345">
    <property type="entry name" value="HTH_GNTR"/>
    <property type="match status" value="1"/>
</dbReference>
<evidence type="ECO:0000256" key="4">
    <source>
        <dbReference type="SAM" id="MobiDB-lite"/>
    </source>
</evidence>
<proteinExistence type="predicted"/>
<evidence type="ECO:0000256" key="2">
    <source>
        <dbReference type="ARBA" id="ARBA00023125"/>
    </source>
</evidence>
<dbReference type="Gene3D" id="1.20.120.530">
    <property type="entry name" value="GntR ligand-binding domain-like"/>
    <property type="match status" value="1"/>
</dbReference>
<keyword evidence="1" id="KW-0805">Transcription regulation</keyword>
<dbReference type="Proteomes" id="UP000295818">
    <property type="component" value="Unassembled WGS sequence"/>
</dbReference>
<dbReference type="SMART" id="SM00895">
    <property type="entry name" value="FCD"/>
    <property type="match status" value="1"/>
</dbReference>
<dbReference type="Pfam" id="PF07729">
    <property type="entry name" value="FCD"/>
    <property type="match status" value="1"/>
</dbReference>
<dbReference type="InterPro" id="IPR008920">
    <property type="entry name" value="TF_FadR/GntR_C"/>
</dbReference>
<feature type="domain" description="HTH gntR-type" evidence="5">
    <location>
        <begin position="9"/>
        <end position="76"/>
    </location>
</feature>
<name>A0ABY2B904_9ACTN</name>
<evidence type="ECO:0000259" key="5">
    <source>
        <dbReference type="PROSITE" id="PS50949"/>
    </source>
</evidence>
<dbReference type="Pfam" id="PF00392">
    <property type="entry name" value="GntR"/>
    <property type="match status" value="1"/>
</dbReference>
<dbReference type="PANTHER" id="PTHR43537">
    <property type="entry name" value="TRANSCRIPTIONAL REGULATOR, GNTR FAMILY"/>
    <property type="match status" value="1"/>
</dbReference>
<comment type="caution">
    <text evidence="6">The sequence shown here is derived from an EMBL/GenBank/DDBJ whole genome shotgun (WGS) entry which is preliminary data.</text>
</comment>
<dbReference type="InterPro" id="IPR036388">
    <property type="entry name" value="WH-like_DNA-bd_sf"/>
</dbReference>
<organism evidence="6 7">
    <name type="scientific">Kribbella orskensis</name>
    <dbReference type="NCBI Taxonomy" id="2512216"/>
    <lineage>
        <taxon>Bacteria</taxon>
        <taxon>Bacillati</taxon>
        <taxon>Actinomycetota</taxon>
        <taxon>Actinomycetes</taxon>
        <taxon>Propionibacteriales</taxon>
        <taxon>Kribbellaceae</taxon>
        <taxon>Kribbella</taxon>
    </lineage>
</organism>
<evidence type="ECO:0000313" key="6">
    <source>
        <dbReference type="EMBL" id="TCO11908.1"/>
    </source>
</evidence>
<dbReference type="EMBL" id="SLWM01000028">
    <property type="protein sequence ID" value="TCO11908.1"/>
    <property type="molecule type" value="Genomic_DNA"/>
</dbReference>